<gene>
    <name evidence="5" type="ORF">CDEB00056_LOCUS14824</name>
</gene>
<reference evidence="5" key="1">
    <citation type="submission" date="2021-01" db="EMBL/GenBank/DDBJ databases">
        <authorList>
            <person name="Corre E."/>
            <person name="Pelletier E."/>
            <person name="Niang G."/>
            <person name="Scheremetjew M."/>
            <person name="Finn R."/>
            <person name="Kale V."/>
            <person name="Holt S."/>
            <person name="Cochrane G."/>
            <person name="Meng A."/>
            <person name="Brown T."/>
            <person name="Cohen L."/>
        </authorList>
    </citation>
    <scope>NUCLEOTIDE SEQUENCE</scope>
    <source>
        <strain evidence="5">MM31A-1</strain>
    </source>
</reference>
<evidence type="ECO:0000259" key="4">
    <source>
        <dbReference type="PROSITE" id="PS50830"/>
    </source>
</evidence>
<dbReference type="EMBL" id="HBIO01019277">
    <property type="protein sequence ID" value="CAE0469971.1"/>
    <property type="molecule type" value="Transcribed_RNA"/>
</dbReference>
<dbReference type="InterPro" id="IPR016071">
    <property type="entry name" value="Staphylococal_nuclease_OB-fold"/>
</dbReference>
<keyword evidence="2" id="KW-0255">Endonuclease</keyword>
<dbReference type="GO" id="GO:0003676">
    <property type="term" value="F:nucleic acid binding"/>
    <property type="evidence" value="ECO:0007669"/>
    <property type="project" value="InterPro"/>
</dbReference>
<evidence type="ECO:0000256" key="3">
    <source>
        <dbReference type="ARBA" id="ARBA00022801"/>
    </source>
</evidence>
<accession>A0A7S3Q9M7</accession>
<dbReference type="InterPro" id="IPR002071">
    <property type="entry name" value="Thermonucl_AS"/>
</dbReference>
<dbReference type="GO" id="GO:0016787">
    <property type="term" value="F:hydrolase activity"/>
    <property type="evidence" value="ECO:0007669"/>
    <property type="project" value="UniProtKB-KW"/>
</dbReference>
<dbReference type="GO" id="GO:0004519">
    <property type="term" value="F:endonuclease activity"/>
    <property type="evidence" value="ECO:0007669"/>
    <property type="project" value="UniProtKB-KW"/>
</dbReference>
<dbReference type="PROSITE" id="PS01284">
    <property type="entry name" value="TNASE_2"/>
    <property type="match status" value="1"/>
</dbReference>
<feature type="domain" description="TNase-like" evidence="4">
    <location>
        <begin position="44"/>
        <end position="184"/>
    </location>
</feature>
<dbReference type="PROSITE" id="PS50830">
    <property type="entry name" value="TNASE_3"/>
    <property type="match status" value="1"/>
</dbReference>
<dbReference type="AlphaFoldDB" id="A0A7S3Q9M7"/>
<proteinExistence type="predicted"/>
<organism evidence="5">
    <name type="scientific">Chaetoceros debilis</name>
    <dbReference type="NCBI Taxonomy" id="122233"/>
    <lineage>
        <taxon>Eukaryota</taxon>
        <taxon>Sar</taxon>
        <taxon>Stramenopiles</taxon>
        <taxon>Ochrophyta</taxon>
        <taxon>Bacillariophyta</taxon>
        <taxon>Coscinodiscophyceae</taxon>
        <taxon>Chaetocerotophycidae</taxon>
        <taxon>Chaetocerotales</taxon>
        <taxon>Chaetocerotaceae</taxon>
        <taxon>Chaetoceros</taxon>
    </lineage>
</organism>
<sequence>MGSCASCISNVNNSPGNLELEEGELSAKSPVGNISTVYETLPSEYENHFVTKVYDGDTLTLRSKSNGPNSSRQRVRLIGIDAPEIKECQPFAEEAKKFTLDSCENMNIYLSFEPNGDKKDRYGRLVAWIWLKVNGGGYLNVNEALVAKGLASVYFYGPGKLQNRDKMISLQRSARKQKIGKWADFIDGSVLKTPNGQRYHCTRDCTHLQRSNKLISLKASVALDIGLSPCRGCHK</sequence>
<dbReference type="SMART" id="SM00318">
    <property type="entry name" value="SNc"/>
    <property type="match status" value="1"/>
</dbReference>
<dbReference type="PANTHER" id="PTHR12302">
    <property type="entry name" value="EBNA2 BINDING PROTEIN P100"/>
    <property type="match status" value="1"/>
</dbReference>
<evidence type="ECO:0000256" key="1">
    <source>
        <dbReference type="ARBA" id="ARBA00022722"/>
    </source>
</evidence>
<keyword evidence="3" id="KW-0378">Hydrolase</keyword>
<name>A0A7S3Q9M7_9STRA</name>
<dbReference type="PANTHER" id="PTHR12302:SF3">
    <property type="entry name" value="SERINE_THREONINE-PROTEIN KINASE 31"/>
    <property type="match status" value="1"/>
</dbReference>
<dbReference type="GO" id="GO:0005737">
    <property type="term" value="C:cytoplasm"/>
    <property type="evidence" value="ECO:0007669"/>
    <property type="project" value="TreeGrafter"/>
</dbReference>
<dbReference type="Gene3D" id="2.40.50.90">
    <property type="match status" value="1"/>
</dbReference>
<dbReference type="Pfam" id="PF00565">
    <property type="entry name" value="SNase"/>
    <property type="match status" value="1"/>
</dbReference>
<keyword evidence="1" id="KW-0540">Nuclease</keyword>
<protein>
    <recommendedName>
        <fullName evidence="4">TNase-like domain-containing protein</fullName>
    </recommendedName>
</protein>
<dbReference type="SUPFAM" id="SSF50199">
    <property type="entry name" value="Staphylococcal nuclease"/>
    <property type="match status" value="1"/>
</dbReference>
<evidence type="ECO:0000256" key="2">
    <source>
        <dbReference type="ARBA" id="ARBA00022759"/>
    </source>
</evidence>
<dbReference type="InterPro" id="IPR035437">
    <property type="entry name" value="SNase_OB-fold_sf"/>
</dbReference>
<evidence type="ECO:0000313" key="5">
    <source>
        <dbReference type="EMBL" id="CAE0469971.1"/>
    </source>
</evidence>